<evidence type="ECO:0000259" key="4">
    <source>
        <dbReference type="Pfam" id="PF18321"/>
    </source>
</evidence>
<dbReference type="InterPro" id="IPR008927">
    <property type="entry name" value="6-PGluconate_DH-like_C_sf"/>
</dbReference>
<feature type="domain" description="3-hydroxyacyl-CoA dehydrogenase NAD binding" evidence="3">
    <location>
        <begin position="17"/>
        <end position="194"/>
    </location>
</feature>
<comment type="caution">
    <text evidence="5">The sequence shown here is derived from an EMBL/GenBank/DDBJ whole genome shotgun (WGS) entry which is preliminary data.</text>
</comment>
<name>A0ABT5KJW6_9BURK</name>
<evidence type="ECO:0000259" key="3">
    <source>
        <dbReference type="Pfam" id="PF02737"/>
    </source>
</evidence>
<evidence type="ECO:0000256" key="1">
    <source>
        <dbReference type="ARBA" id="ARBA00023002"/>
    </source>
</evidence>
<dbReference type="NCBIfam" id="NF006124">
    <property type="entry name" value="PRK08268.1"/>
    <property type="match status" value="1"/>
</dbReference>
<dbReference type="PANTHER" id="PTHR48075">
    <property type="entry name" value="3-HYDROXYACYL-COA DEHYDROGENASE FAMILY PROTEIN"/>
    <property type="match status" value="1"/>
</dbReference>
<dbReference type="Gene3D" id="1.10.1040.10">
    <property type="entry name" value="N-(1-d-carboxylethyl)-l-norvaline Dehydrogenase, domain 2"/>
    <property type="match status" value="2"/>
</dbReference>
<dbReference type="InterPro" id="IPR041040">
    <property type="entry name" value="3HCDH_RFF"/>
</dbReference>
<keyword evidence="6" id="KW-1185">Reference proteome</keyword>
<dbReference type="Pfam" id="PF18321">
    <property type="entry name" value="3HCDH_RFF"/>
    <property type="match status" value="1"/>
</dbReference>
<gene>
    <name evidence="5" type="ORF">PRZ03_21960</name>
</gene>
<dbReference type="RefSeq" id="WP_273602264.1">
    <property type="nucleotide sequence ID" value="NZ_JAQQXT010000019.1"/>
</dbReference>
<feature type="domain" description="3-hydroxyacyl-CoA dehydrogenase C-terminal" evidence="2">
    <location>
        <begin position="197"/>
        <end position="291"/>
    </location>
</feature>
<dbReference type="EC" id="1.1.1.35" evidence="5"/>
<protein>
    <submittedName>
        <fullName evidence="5">3-hydroxyacyl-CoA dehydrogenase</fullName>
        <ecNumber evidence="5">1.1.1.35</ecNumber>
    </submittedName>
</protein>
<feature type="domain" description="3-hydroxybutyryl-CoA dehydrogenase reduced Rossmann-fold" evidence="4">
    <location>
        <begin position="352"/>
        <end position="421"/>
    </location>
</feature>
<dbReference type="InterPro" id="IPR006176">
    <property type="entry name" value="3-OHacyl-CoA_DH_NAD-bd"/>
</dbReference>
<organism evidence="5 6">
    <name type="scientific">Roseateles albus</name>
    <dbReference type="NCBI Taxonomy" id="2987525"/>
    <lineage>
        <taxon>Bacteria</taxon>
        <taxon>Pseudomonadati</taxon>
        <taxon>Pseudomonadota</taxon>
        <taxon>Betaproteobacteria</taxon>
        <taxon>Burkholderiales</taxon>
        <taxon>Sphaerotilaceae</taxon>
        <taxon>Roseateles</taxon>
    </lineage>
</organism>
<dbReference type="EMBL" id="JAQQXT010000019">
    <property type="protein sequence ID" value="MDC8774237.1"/>
    <property type="molecule type" value="Genomic_DNA"/>
</dbReference>
<feature type="domain" description="3-hydroxyacyl-CoA dehydrogenase C-terminal" evidence="2">
    <location>
        <begin position="422"/>
        <end position="500"/>
    </location>
</feature>
<accession>A0ABT5KJW6</accession>
<dbReference type="PANTHER" id="PTHR48075:SF5">
    <property type="entry name" value="3-HYDROXYBUTYRYL-COA DEHYDROGENASE"/>
    <property type="match status" value="1"/>
</dbReference>
<dbReference type="Pfam" id="PF00725">
    <property type="entry name" value="3HCDH"/>
    <property type="match status" value="2"/>
</dbReference>
<dbReference type="SUPFAM" id="SSF48179">
    <property type="entry name" value="6-phosphogluconate dehydrogenase C-terminal domain-like"/>
    <property type="match status" value="2"/>
</dbReference>
<reference evidence="5 6" key="1">
    <citation type="submission" date="2022-10" db="EMBL/GenBank/DDBJ databases">
        <title>Paucibacter sp. hw1 Genome sequencing.</title>
        <authorList>
            <person name="Park S."/>
        </authorList>
    </citation>
    <scope>NUCLEOTIDE SEQUENCE [LARGE SCALE GENOMIC DNA]</scope>
    <source>
        <strain evidence="6">hw1</strain>
    </source>
</reference>
<sequence length="511" mass="54014">MSETKQWAVAAERPALIGVVGAGVMGAGIAQVAAQAGHAVLLLDLREGAAASAIAQTARALDALVAKGRMEAVECAAVLARIQPAQSLAELKDAALVIEVIVEKLEPKQTLLRELDALLGEGAIIASNTSSISVTALANGMQNPGRLVGMHFFNPVPLMKLVEVVWGAETEAGVAEVIEVLARRWGKTPVHAKSTPGFIVNRIARPFYAEALALLQEQAATPAQIDRALRAAGFRMGPCELMDLIGHDTNFLVTQSVFEANFGDKRYMPSLVQKALVDGGRLGRKVGKGFFVGLPEAAGPVEAPQQALAAIGVVGRGPLVDTLAACLDLKGLTYTRGESADWNGLSVGDVHVHLSSGVTAAQLAAEWRHPQLAVMDWPLAPGRVDALALSVAPQLDAAGLAAIEDVWRALGWQPLRMRDVPGLAVARTVAMLVNEGCDAVWQGVCDERAADLACKLGVNYPAGPFEWLPLIGAPALVATLDGLFAAYRSERYRVSPLLQQRRWSEPGHKQA</sequence>
<dbReference type="GO" id="GO:0003857">
    <property type="term" value="F:(3S)-3-hydroxyacyl-CoA dehydrogenase (NAD+) activity"/>
    <property type="evidence" value="ECO:0007669"/>
    <property type="project" value="UniProtKB-EC"/>
</dbReference>
<dbReference type="SUPFAM" id="SSF51735">
    <property type="entry name" value="NAD(P)-binding Rossmann-fold domains"/>
    <property type="match status" value="1"/>
</dbReference>
<evidence type="ECO:0000313" key="5">
    <source>
        <dbReference type="EMBL" id="MDC8774237.1"/>
    </source>
</evidence>
<dbReference type="InterPro" id="IPR006108">
    <property type="entry name" value="3HC_DH_C"/>
</dbReference>
<dbReference type="InterPro" id="IPR013328">
    <property type="entry name" value="6PGD_dom2"/>
</dbReference>
<keyword evidence="1 5" id="KW-0560">Oxidoreductase</keyword>
<dbReference type="Proteomes" id="UP001221189">
    <property type="component" value="Unassembled WGS sequence"/>
</dbReference>
<dbReference type="Pfam" id="PF02737">
    <property type="entry name" value="3HCDH_N"/>
    <property type="match status" value="1"/>
</dbReference>
<proteinExistence type="predicted"/>
<evidence type="ECO:0000313" key="6">
    <source>
        <dbReference type="Proteomes" id="UP001221189"/>
    </source>
</evidence>
<evidence type="ECO:0000259" key="2">
    <source>
        <dbReference type="Pfam" id="PF00725"/>
    </source>
</evidence>
<dbReference type="Gene3D" id="3.40.50.720">
    <property type="entry name" value="NAD(P)-binding Rossmann-like Domain"/>
    <property type="match status" value="1"/>
</dbReference>
<dbReference type="InterPro" id="IPR036291">
    <property type="entry name" value="NAD(P)-bd_dom_sf"/>
</dbReference>